<name>A0A7C2V3Y4_9AQUI</name>
<dbReference type="InterPro" id="IPR008988">
    <property type="entry name" value="Transcriptional_repressor_C"/>
</dbReference>
<keyword evidence="1" id="KW-0408">Iron</keyword>
<feature type="domain" description="Ferrous iron transporter FeoA-like" evidence="2">
    <location>
        <begin position="1"/>
        <end position="70"/>
    </location>
</feature>
<dbReference type="EMBL" id="DSFP01000055">
    <property type="protein sequence ID" value="HEW46274.1"/>
    <property type="molecule type" value="Genomic_DNA"/>
</dbReference>
<dbReference type="AlphaFoldDB" id="A0A7C2V3Y4"/>
<dbReference type="SUPFAM" id="SSF50037">
    <property type="entry name" value="C-terminal domain of transcriptional repressors"/>
    <property type="match status" value="1"/>
</dbReference>
<evidence type="ECO:0000256" key="1">
    <source>
        <dbReference type="ARBA" id="ARBA00023004"/>
    </source>
</evidence>
<dbReference type="Gene3D" id="2.30.30.90">
    <property type="match status" value="1"/>
</dbReference>
<comment type="caution">
    <text evidence="3">The sequence shown here is derived from an EMBL/GenBank/DDBJ whole genome shotgun (WGS) entry which is preliminary data.</text>
</comment>
<dbReference type="Pfam" id="PF04023">
    <property type="entry name" value="FeoA"/>
    <property type="match status" value="1"/>
</dbReference>
<evidence type="ECO:0000313" key="3">
    <source>
        <dbReference type="EMBL" id="HEW46274.1"/>
    </source>
</evidence>
<dbReference type="GO" id="GO:0046914">
    <property type="term" value="F:transition metal ion binding"/>
    <property type="evidence" value="ECO:0007669"/>
    <property type="project" value="InterPro"/>
</dbReference>
<accession>A0A7C2V3Y4</accession>
<dbReference type="SMART" id="SM00899">
    <property type="entry name" value="FeoA"/>
    <property type="match status" value="1"/>
</dbReference>
<sequence>MKLEEVKPGQEVMILSFSGKEDILEKIQAMGLRKGRRVALLQKLGRNLLLKVDNSRIVISKELAKNIEVQ</sequence>
<dbReference type="InterPro" id="IPR053184">
    <property type="entry name" value="FeoA-like"/>
</dbReference>
<dbReference type="InterPro" id="IPR007167">
    <property type="entry name" value="Fe-transptr_FeoA-like"/>
</dbReference>
<dbReference type="PANTHER" id="PTHR43151">
    <property type="entry name" value="FEOA FAMILY PROTEIN"/>
    <property type="match status" value="1"/>
</dbReference>
<reference evidence="3" key="1">
    <citation type="journal article" date="2020" name="mSystems">
        <title>Genome- and Community-Level Interaction Insights into Carbon Utilization and Element Cycling Functions of Hydrothermarchaeota in Hydrothermal Sediment.</title>
        <authorList>
            <person name="Zhou Z."/>
            <person name="Liu Y."/>
            <person name="Xu W."/>
            <person name="Pan J."/>
            <person name="Luo Z.H."/>
            <person name="Li M."/>
        </authorList>
    </citation>
    <scope>NUCLEOTIDE SEQUENCE [LARGE SCALE GENOMIC DNA]</scope>
    <source>
        <strain evidence="3">SpSt-132</strain>
    </source>
</reference>
<proteinExistence type="predicted"/>
<gene>
    <name evidence="3" type="ORF">ENO47_06375</name>
</gene>
<protein>
    <submittedName>
        <fullName evidence="3">Ferrous iron transport protein A</fullName>
    </submittedName>
</protein>
<dbReference type="InterPro" id="IPR038157">
    <property type="entry name" value="FeoA_core_dom"/>
</dbReference>
<dbReference type="PANTHER" id="PTHR43151:SF1">
    <property type="entry name" value="SSR2333 PROTEIN"/>
    <property type="match status" value="1"/>
</dbReference>
<evidence type="ECO:0000259" key="2">
    <source>
        <dbReference type="SMART" id="SM00899"/>
    </source>
</evidence>
<organism evidence="3">
    <name type="scientific">Hydrogenobacter sp</name>
    <dbReference type="NCBI Taxonomy" id="2152829"/>
    <lineage>
        <taxon>Bacteria</taxon>
        <taxon>Pseudomonadati</taxon>
        <taxon>Aquificota</taxon>
        <taxon>Aquificia</taxon>
        <taxon>Aquificales</taxon>
        <taxon>Aquificaceae</taxon>
        <taxon>Hydrogenobacter</taxon>
    </lineage>
</organism>